<keyword evidence="1" id="KW-0812">Transmembrane</keyword>
<evidence type="ECO:0000313" key="2">
    <source>
        <dbReference type="Proteomes" id="UP000046395"/>
    </source>
</evidence>
<evidence type="ECO:0000256" key="1">
    <source>
        <dbReference type="SAM" id="Phobius"/>
    </source>
</evidence>
<accession>A0A5S6QRH9</accession>
<organism evidence="2 3">
    <name type="scientific">Trichuris muris</name>
    <name type="common">Mouse whipworm</name>
    <dbReference type="NCBI Taxonomy" id="70415"/>
    <lineage>
        <taxon>Eukaryota</taxon>
        <taxon>Metazoa</taxon>
        <taxon>Ecdysozoa</taxon>
        <taxon>Nematoda</taxon>
        <taxon>Enoplea</taxon>
        <taxon>Dorylaimia</taxon>
        <taxon>Trichinellida</taxon>
        <taxon>Trichuridae</taxon>
        <taxon>Trichuris</taxon>
    </lineage>
</organism>
<proteinExistence type="predicted"/>
<keyword evidence="1" id="KW-1133">Transmembrane helix</keyword>
<evidence type="ECO:0000313" key="3">
    <source>
        <dbReference type="WBParaSite" id="TMUE_2000009497.1"/>
    </source>
</evidence>
<keyword evidence="2" id="KW-1185">Reference proteome</keyword>
<name>A0A5S6QRH9_TRIMR</name>
<feature type="transmembrane region" description="Helical" evidence="1">
    <location>
        <begin position="215"/>
        <end position="232"/>
    </location>
</feature>
<sequence length="234" mass="25727">MSQFNGYSRKGYSMKIFDQIAAATESIANEVFIDAFAAYDAIAAVVNYNRNIVSFEEALDAILGYKMLTKEVNVAVCYKENVGPPAKKIAAAACWMANVYWFRNPAAYAALAIVSIQELAKAHLAASNRAHYRMTKPNPAKHDRNVYFMQARIYGVCSVVLCNITVNNLDPTIGDATYELADEYTASNIDPQAIVSDWAVQIASRKRTLFALAKLLKIGFVVTGSNVFTLLLNG</sequence>
<protein>
    <submittedName>
        <fullName evidence="3">Uncharacterized protein</fullName>
    </submittedName>
</protein>
<reference evidence="3" key="1">
    <citation type="submission" date="2019-12" db="UniProtKB">
        <authorList>
            <consortium name="WormBaseParasite"/>
        </authorList>
    </citation>
    <scope>IDENTIFICATION</scope>
</reference>
<dbReference type="WBParaSite" id="TMUE_2000009497.1">
    <property type="protein sequence ID" value="TMUE_2000009497.1"/>
    <property type="gene ID" value="WBGene00300618"/>
</dbReference>
<dbReference type="AlphaFoldDB" id="A0A5S6QRH9"/>
<keyword evidence="1" id="KW-0472">Membrane</keyword>
<dbReference type="Proteomes" id="UP000046395">
    <property type="component" value="Unassembled WGS sequence"/>
</dbReference>